<reference evidence="2" key="2">
    <citation type="submission" date="2021-08" db="EMBL/GenBank/DDBJ databases">
        <authorList>
            <person name="Tani A."/>
            <person name="Ola A."/>
            <person name="Ogura Y."/>
            <person name="Katsura K."/>
            <person name="Hayashi T."/>
        </authorList>
    </citation>
    <scope>NUCLEOTIDE SEQUENCE</scope>
    <source>
        <strain evidence="2">DSM 21893</strain>
    </source>
</reference>
<accession>A0AAV4ZD59</accession>
<dbReference type="AlphaFoldDB" id="A0AAV4ZD59"/>
<keyword evidence="3" id="KW-1185">Reference proteome</keyword>
<organism evidence="2 3">
    <name type="scientific">Methylobacterium bullatum</name>
    <dbReference type="NCBI Taxonomy" id="570505"/>
    <lineage>
        <taxon>Bacteria</taxon>
        <taxon>Pseudomonadati</taxon>
        <taxon>Pseudomonadota</taxon>
        <taxon>Alphaproteobacteria</taxon>
        <taxon>Hyphomicrobiales</taxon>
        <taxon>Methylobacteriaceae</taxon>
        <taxon>Methylobacterium</taxon>
    </lineage>
</organism>
<dbReference type="EMBL" id="BPQF01000031">
    <property type="protein sequence ID" value="GJD41930.1"/>
    <property type="molecule type" value="Genomic_DNA"/>
</dbReference>
<proteinExistence type="predicted"/>
<gene>
    <name evidence="2" type="ORF">OICFNHDK_4414</name>
</gene>
<comment type="caution">
    <text evidence="2">The sequence shown here is derived from an EMBL/GenBank/DDBJ whole genome shotgun (WGS) entry which is preliminary data.</text>
</comment>
<evidence type="ECO:0000313" key="2">
    <source>
        <dbReference type="EMBL" id="GJD41930.1"/>
    </source>
</evidence>
<evidence type="ECO:0000313" key="3">
    <source>
        <dbReference type="Proteomes" id="UP001055307"/>
    </source>
</evidence>
<sequence>MKPKPKLTFKQLLDMLNDNAMDALVCCRNQYGDSRRQRENNVYETVGFLSAYVADVRNSNVLEDELYNHECWTSYGYKPKRGEVTRTAVRFVLCNYRTHTPLYEKARVYSKVIDYYLAKNMTPADIVVQLREEKLAGVLENLKQEDRLNKYDVDEAQDDESDKRPRSSPKGSGQGDDSVSTTDAKAEEPGPDDGAVQGTNRNEDHNNNNPGADETTGADDDTVGEEPNSYVVIDGNKHVFDPKRQIIVDADEFTQKILQWPLRRVLPFFFENRGCRDGLTVIGVIRPDEEDEE</sequence>
<dbReference type="Proteomes" id="UP001055307">
    <property type="component" value="Unassembled WGS sequence"/>
</dbReference>
<feature type="compositionally biased region" description="Polar residues" evidence="1">
    <location>
        <begin position="169"/>
        <end position="183"/>
    </location>
</feature>
<protein>
    <submittedName>
        <fullName evidence="2">Uncharacterized protein</fullName>
    </submittedName>
</protein>
<dbReference type="RefSeq" id="WP_192215250.1">
    <property type="nucleotide sequence ID" value="NZ_BPQF01000031.1"/>
</dbReference>
<feature type="region of interest" description="Disordered" evidence="1">
    <location>
        <begin position="149"/>
        <end position="228"/>
    </location>
</feature>
<name>A0AAV4ZD59_9HYPH</name>
<reference evidence="2" key="1">
    <citation type="journal article" date="2016" name="Front. Microbiol.">
        <title>Genome Sequence of the Piezophilic, Mesophilic Sulfate-Reducing Bacterium Desulfovibrio indicus J2T.</title>
        <authorList>
            <person name="Cao J."/>
            <person name="Maignien L."/>
            <person name="Shao Z."/>
            <person name="Alain K."/>
            <person name="Jebbar M."/>
        </authorList>
    </citation>
    <scope>NUCLEOTIDE SEQUENCE</scope>
    <source>
        <strain evidence="2">DSM 21893</strain>
    </source>
</reference>
<evidence type="ECO:0000256" key="1">
    <source>
        <dbReference type="SAM" id="MobiDB-lite"/>
    </source>
</evidence>